<evidence type="ECO:0008006" key="3">
    <source>
        <dbReference type="Google" id="ProtNLM"/>
    </source>
</evidence>
<accession>A0A250FQ12</accession>
<dbReference type="RefSeq" id="WP_095909530.1">
    <property type="nucleotide sequence ID" value="NZ_CP022386.1"/>
</dbReference>
<dbReference type="Proteomes" id="UP000217250">
    <property type="component" value="Chromosome"/>
</dbReference>
<dbReference type="AlphaFoldDB" id="A0A250FQ12"/>
<organism evidence="1 2">
    <name type="scientific">Capnocytophaga gingivalis</name>
    <dbReference type="NCBI Taxonomy" id="1017"/>
    <lineage>
        <taxon>Bacteria</taxon>
        <taxon>Pseudomonadati</taxon>
        <taxon>Bacteroidota</taxon>
        <taxon>Flavobacteriia</taxon>
        <taxon>Flavobacteriales</taxon>
        <taxon>Flavobacteriaceae</taxon>
        <taxon>Capnocytophaga</taxon>
    </lineage>
</organism>
<dbReference type="GeneID" id="84807414"/>
<proteinExistence type="predicted"/>
<dbReference type="KEGG" id="cgh:CGC50_02425"/>
<dbReference type="EMBL" id="CP022386">
    <property type="protein sequence ID" value="ATA86106.1"/>
    <property type="molecule type" value="Genomic_DNA"/>
</dbReference>
<sequence>MPLALKEKATSFLLKELYNATNYEYDYYGKKITEASKRICLQFQKEEEYLAALDRILSKKNLSGYDKRIYTAEKISILSQKGDTEGVNKIIDENLEDPELRKIKIQACIEERDLKTAKKLLEEGIKTLTQKGRNQNIIKEWKAVLVYIAELEKDIPTIRHYAKEIALEDKGSIEYYEKWKKTYPEKQ</sequence>
<dbReference type="OrthoDB" id="9760715at2"/>
<reference evidence="2" key="1">
    <citation type="submission" date="2017-06" db="EMBL/GenBank/DDBJ databases">
        <title>Capnocytophaga spp. assemblies.</title>
        <authorList>
            <person name="Gulvik C.A."/>
        </authorList>
    </citation>
    <scope>NUCLEOTIDE SEQUENCE [LARGE SCALE GENOMIC DNA]</scope>
    <source>
        <strain evidence="2">H1496</strain>
    </source>
</reference>
<name>A0A250FQ12_9FLAO</name>
<evidence type="ECO:0000313" key="2">
    <source>
        <dbReference type="Proteomes" id="UP000217250"/>
    </source>
</evidence>
<gene>
    <name evidence="1" type="ORF">CGC50_02425</name>
</gene>
<protein>
    <recommendedName>
        <fullName evidence="3">HEAT repeat domain-containing protein</fullName>
    </recommendedName>
</protein>
<evidence type="ECO:0000313" key="1">
    <source>
        <dbReference type="EMBL" id="ATA86106.1"/>
    </source>
</evidence>